<sequence length="44" mass="4883">MKMYDGDFTFDETERVQVAINAYDAGENDGTSCVPLAKPITVRN</sequence>
<dbReference type="Proteomes" id="UP000315750">
    <property type="component" value="Chromosome"/>
</dbReference>
<evidence type="ECO:0000313" key="2">
    <source>
        <dbReference type="Proteomes" id="UP000315750"/>
    </source>
</evidence>
<dbReference type="RefSeq" id="WP_261342250.1">
    <property type="nucleotide sequence ID" value="NZ_CP036278.1"/>
</dbReference>
<keyword evidence="2" id="KW-1185">Reference proteome</keyword>
<reference evidence="1 2" key="1">
    <citation type="submission" date="2019-02" db="EMBL/GenBank/DDBJ databases">
        <title>Deep-cultivation of Planctomycetes and their phenomic and genomic characterization uncovers novel biology.</title>
        <authorList>
            <person name="Wiegand S."/>
            <person name="Jogler M."/>
            <person name="Boedeker C."/>
            <person name="Pinto D."/>
            <person name="Vollmers J."/>
            <person name="Rivas-Marin E."/>
            <person name="Kohn T."/>
            <person name="Peeters S.H."/>
            <person name="Heuer A."/>
            <person name="Rast P."/>
            <person name="Oberbeckmann S."/>
            <person name="Bunk B."/>
            <person name="Jeske O."/>
            <person name="Meyerdierks A."/>
            <person name="Storesund J.E."/>
            <person name="Kallscheuer N."/>
            <person name="Luecker S."/>
            <person name="Lage O.M."/>
            <person name="Pohl T."/>
            <person name="Merkel B.J."/>
            <person name="Hornburger P."/>
            <person name="Mueller R.-W."/>
            <person name="Bruemmer F."/>
            <person name="Labrenz M."/>
            <person name="Spormann A.M."/>
            <person name="Op den Camp H."/>
            <person name="Overmann J."/>
            <person name="Amann R."/>
            <person name="Jetten M.S.M."/>
            <person name="Mascher T."/>
            <person name="Medema M.H."/>
            <person name="Devos D.P."/>
            <person name="Kaster A.-K."/>
            <person name="Ovreas L."/>
            <person name="Rohde M."/>
            <person name="Galperin M.Y."/>
            <person name="Jogler C."/>
        </authorList>
    </citation>
    <scope>NUCLEOTIDE SEQUENCE [LARGE SCALE GENOMIC DNA]</scope>
    <source>
        <strain evidence="1 2">Pan181</strain>
    </source>
</reference>
<dbReference type="AlphaFoldDB" id="A0A518AMK5"/>
<proteinExistence type="predicted"/>
<name>A0A518AMK5_9BACT</name>
<gene>
    <name evidence="1" type="ORF">Pan181_21380</name>
</gene>
<dbReference type="KEGG" id="amuc:Pan181_21380"/>
<protein>
    <submittedName>
        <fullName evidence="1">Uncharacterized protein</fullName>
    </submittedName>
</protein>
<evidence type="ECO:0000313" key="1">
    <source>
        <dbReference type="EMBL" id="QDU55936.1"/>
    </source>
</evidence>
<accession>A0A518AMK5</accession>
<dbReference type="EMBL" id="CP036278">
    <property type="protein sequence ID" value="QDU55936.1"/>
    <property type="molecule type" value="Genomic_DNA"/>
</dbReference>
<organism evidence="1 2">
    <name type="scientific">Aeoliella mucimassa</name>
    <dbReference type="NCBI Taxonomy" id="2527972"/>
    <lineage>
        <taxon>Bacteria</taxon>
        <taxon>Pseudomonadati</taxon>
        <taxon>Planctomycetota</taxon>
        <taxon>Planctomycetia</taxon>
        <taxon>Pirellulales</taxon>
        <taxon>Lacipirellulaceae</taxon>
        <taxon>Aeoliella</taxon>
    </lineage>
</organism>